<sequence>MMSSSVISSEGGVISIYGTGVELHVPPGALQDENLIQLKILPHHENDTPAKCFEDHSTVMVEVFPNKLTLLQPASLFLPHCLKIKSVKECDVRVFQSHHTQDQEPLWEDVTWRVQYLLSDIRCEIKIQEFCWIKYSIKGAQVEAKRLLLYAVGKKCKEDSKCVTVHVGYCLDLPHENKVGVLISM</sequence>
<protein>
    <recommendedName>
        <fullName evidence="1">ZU5 domain-containing protein</fullName>
    </recommendedName>
</protein>
<comment type="caution">
    <text evidence="2">The sequence shown here is derived from an EMBL/GenBank/DDBJ whole genome shotgun (WGS) entry which is preliminary data.</text>
</comment>
<evidence type="ECO:0000313" key="2">
    <source>
        <dbReference type="EMBL" id="KAJ8049343.1"/>
    </source>
</evidence>
<feature type="domain" description="ZU5" evidence="1">
    <location>
        <begin position="1"/>
        <end position="139"/>
    </location>
</feature>
<dbReference type="GO" id="GO:0016020">
    <property type="term" value="C:membrane"/>
    <property type="evidence" value="ECO:0007669"/>
    <property type="project" value="InterPro"/>
</dbReference>
<dbReference type="PROSITE" id="PS51145">
    <property type="entry name" value="ZU5"/>
    <property type="match status" value="1"/>
</dbReference>
<evidence type="ECO:0000259" key="1">
    <source>
        <dbReference type="PROSITE" id="PS51145"/>
    </source>
</evidence>
<dbReference type="InterPro" id="IPR037936">
    <property type="entry name" value="UNC5A-D"/>
</dbReference>
<dbReference type="Gene3D" id="2.60.220.30">
    <property type="match status" value="1"/>
</dbReference>
<dbReference type="EMBL" id="JAIZAY010000001">
    <property type="protein sequence ID" value="KAJ8049343.1"/>
    <property type="molecule type" value="Genomic_DNA"/>
</dbReference>
<accession>A0A9Q1CR33</accession>
<name>A0A9Q1CR33_HOLLE</name>
<dbReference type="GO" id="GO:0005042">
    <property type="term" value="F:netrin receptor activity"/>
    <property type="evidence" value="ECO:0007669"/>
    <property type="project" value="InterPro"/>
</dbReference>
<keyword evidence="3" id="KW-1185">Reference proteome</keyword>
<dbReference type="OrthoDB" id="5989597at2759"/>
<dbReference type="InterPro" id="IPR000906">
    <property type="entry name" value="ZU5_dom"/>
</dbReference>
<proteinExistence type="predicted"/>
<evidence type="ECO:0000313" key="3">
    <source>
        <dbReference type="Proteomes" id="UP001152320"/>
    </source>
</evidence>
<dbReference type="PANTHER" id="PTHR12582:SF41">
    <property type="entry name" value="UNC5C-LIKE PROTEIN"/>
    <property type="match status" value="1"/>
</dbReference>
<dbReference type="AlphaFoldDB" id="A0A9Q1CR33"/>
<dbReference type="Proteomes" id="UP001152320">
    <property type="component" value="Chromosome 1"/>
</dbReference>
<gene>
    <name evidence="2" type="ORF">HOLleu_02048</name>
</gene>
<dbReference type="PANTHER" id="PTHR12582">
    <property type="entry name" value="NETRIN RECEPTOR UNC5"/>
    <property type="match status" value="1"/>
</dbReference>
<reference evidence="2" key="1">
    <citation type="submission" date="2021-10" db="EMBL/GenBank/DDBJ databases">
        <title>Tropical sea cucumber genome reveals ecological adaptation and Cuvierian tubules defense mechanism.</title>
        <authorList>
            <person name="Chen T."/>
        </authorList>
    </citation>
    <scope>NUCLEOTIDE SEQUENCE</scope>
    <source>
        <strain evidence="2">Nanhai2018</strain>
        <tissue evidence="2">Muscle</tissue>
    </source>
</reference>
<dbReference type="Pfam" id="PF00791">
    <property type="entry name" value="ZU5"/>
    <property type="match status" value="1"/>
</dbReference>
<organism evidence="2 3">
    <name type="scientific">Holothuria leucospilota</name>
    <name type="common">Black long sea cucumber</name>
    <name type="synonym">Mertensiothuria leucospilota</name>
    <dbReference type="NCBI Taxonomy" id="206669"/>
    <lineage>
        <taxon>Eukaryota</taxon>
        <taxon>Metazoa</taxon>
        <taxon>Echinodermata</taxon>
        <taxon>Eleutherozoa</taxon>
        <taxon>Echinozoa</taxon>
        <taxon>Holothuroidea</taxon>
        <taxon>Aspidochirotacea</taxon>
        <taxon>Aspidochirotida</taxon>
        <taxon>Holothuriidae</taxon>
        <taxon>Holothuria</taxon>
    </lineage>
</organism>